<evidence type="ECO:0000256" key="2">
    <source>
        <dbReference type="ARBA" id="ARBA00022490"/>
    </source>
</evidence>
<protein>
    <recommendedName>
        <fullName evidence="5">Urease accessory protein UreE</fullName>
    </recommendedName>
</protein>
<evidence type="ECO:0000256" key="4">
    <source>
        <dbReference type="ARBA" id="ARBA00023186"/>
    </source>
</evidence>
<keyword evidence="2 5" id="KW-0963">Cytoplasm</keyword>
<evidence type="ECO:0000256" key="1">
    <source>
        <dbReference type="ARBA" id="ARBA00004496"/>
    </source>
</evidence>
<gene>
    <name evidence="5" type="primary">ureE</name>
    <name evidence="8" type="ORF">CKO28_04490</name>
</gene>
<dbReference type="Pfam" id="PF02814">
    <property type="entry name" value="UreE_N"/>
    <property type="match status" value="1"/>
</dbReference>
<feature type="region of interest" description="Disordered" evidence="6">
    <location>
        <begin position="141"/>
        <end position="167"/>
    </location>
</feature>
<evidence type="ECO:0000256" key="6">
    <source>
        <dbReference type="SAM" id="MobiDB-lite"/>
    </source>
</evidence>
<dbReference type="SUPFAM" id="SSF69287">
    <property type="entry name" value="Urease metallochaperone UreE, N-terminal domain"/>
    <property type="match status" value="1"/>
</dbReference>
<keyword evidence="4 5" id="KW-0143">Chaperone</keyword>
<name>A0ABS1DBI6_9PROT</name>
<accession>A0ABS1DBI6</accession>
<dbReference type="InterPro" id="IPR007864">
    <property type="entry name" value="UreE_C_dom"/>
</dbReference>
<evidence type="ECO:0000259" key="7">
    <source>
        <dbReference type="SMART" id="SM00988"/>
    </source>
</evidence>
<dbReference type="RefSeq" id="WP_200339361.1">
    <property type="nucleotide sequence ID" value="NZ_NRRL01000005.1"/>
</dbReference>
<evidence type="ECO:0000256" key="3">
    <source>
        <dbReference type="ARBA" id="ARBA00022596"/>
    </source>
</evidence>
<dbReference type="EMBL" id="NRRL01000005">
    <property type="protein sequence ID" value="MBK1667301.1"/>
    <property type="molecule type" value="Genomic_DNA"/>
</dbReference>
<dbReference type="Gene3D" id="3.30.70.790">
    <property type="entry name" value="UreE, C-terminal domain"/>
    <property type="match status" value="1"/>
</dbReference>
<comment type="subcellular location">
    <subcellularLocation>
        <location evidence="1 5">Cytoplasm</location>
    </subcellularLocation>
</comment>
<dbReference type="Gene3D" id="2.60.260.20">
    <property type="entry name" value="Urease metallochaperone UreE, N-terminal domain"/>
    <property type="match status" value="1"/>
</dbReference>
<dbReference type="SMART" id="SM00988">
    <property type="entry name" value="UreE_N"/>
    <property type="match status" value="1"/>
</dbReference>
<dbReference type="HAMAP" id="MF_00822">
    <property type="entry name" value="UreE"/>
    <property type="match status" value="1"/>
</dbReference>
<evidence type="ECO:0000313" key="9">
    <source>
        <dbReference type="Proteomes" id="UP001296873"/>
    </source>
</evidence>
<evidence type="ECO:0000313" key="8">
    <source>
        <dbReference type="EMBL" id="MBK1667301.1"/>
    </source>
</evidence>
<comment type="caution">
    <text evidence="8">The sequence shown here is derived from an EMBL/GenBank/DDBJ whole genome shotgun (WGS) entry which is preliminary data.</text>
</comment>
<dbReference type="InterPro" id="IPR004029">
    <property type="entry name" value="UreE_N"/>
</dbReference>
<proteinExistence type="inferred from homology"/>
<reference evidence="8 9" key="1">
    <citation type="journal article" date="2020" name="Microorganisms">
        <title>Osmotic Adaptation and Compatible Solute Biosynthesis of Phototrophic Bacteria as Revealed from Genome Analyses.</title>
        <authorList>
            <person name="Imhoff J.F."/>
            <person name="Rahn T."/>
            <person name="Kunzel S."/>
            <person name="Keller A."/>
            <person name="Neulinger S.C."/>
        </authorList>
    </citation>
    <scope>NUCLEOTIDE SEQUENCE [LARGE SCALE GENOMIC DNA]</scope>
    <source>
        <strain evidence="8 9">DSM 9895</strain>
    </source>
</reference>
<dbReference type="Pfam" id="PF05194">
    <property type="entry name" value="UreE_C"/>
    <property type="match status" value="1"/>
</dbReference>
<dbReference type="SUPFAM" id="SSF69737">
    <property type="entry name" value="Urease metallochaperone UreE, C-terminal domain"/>
    <property type="match status" value="1"/>
</dbReference>
<dbReference type="InterPro" id="IPR036118">
    <property type="entry name" value="UreE_N_sf"/>
</dbReference>
<keyword evidence="3 5" id="KW-0533">Nickel</keyword>
<dbReference type="PIRSF" id="PIRSF036402">
    <property type="entry name" value="Ureas_acces_UreE"/>
    <property type="match status" value="1"/>
</dbReference>
<feature type="domain" description="UreE urease accessory N-terminal" evidence="7">
    <location>
        <begin position="7"/>
        <end position="72"/>
    </location>
</feature>
<evidence type="ECO:0000256" key="5">
    <source>
        <dbReference type="HAMAP-Rule" id="MF_00822"/>
    </source>
</evidence>
<sequence>MTGDLPRASRVAAPGQWPAGDAVATLTLAYVDRHLRRRRLSTDDGTRLLLDLPRPRLLHDGEGLDLGDGRWVGVRAAAEPVVEARARDPRELARLAWHVGNRHTACQILDTAIRVLDDPVLADMLAGLGAEVVRTEAPFAPEPGAYSSGHGRTHDVDTLADGPEAAP</sequence>
<keyword evidence="9" id="KW-1185">Reference proteome</keyword>
<dbReference type="CDD" id="cd00571">
    <property type="entry name" value="UreE"/>
    <property type="match status" value="1"/>
</dbReference>
<comment type="function">
    <text evidence="5">Involved in urease metallocenter assembly. Binds nickel. Probably functions as a nickel donor during metallocenter assembly.</text>
</comment>
<organism evidence="8 9">
    <name type="scientific">Rhodovibrio sodomensis</name>
    <dbReference type="NCBI Taxonomy" id="1088"/>
    <lineage>
        <taxon>Bacteria</taxon>
        <taxon>Pseudomonadati</taxon>
        <taxon>Pseudomonadota</taxon>
        <taxon>Alphaproteobacteria</taxon>
        <taxon>Rhodospirillales</taxon>
        <taxon>Rhodovibrionaceae</taxon>
        <taxon>Rhodovibrio</taxon>
    </lineage>
</organism>
<dbReference type="InterPro" id="IPR012406">
    <property type="entry name" value="UreE"/>
</dbReference>
<dbReference type="Proteomes" id="UP001296873">
    <property type="component" value="Unassembled WGS sequence"/>
</dbReference>
<comment type="similarity">
    <text evidence="5">Belongs to the UreE family.</text>
</comment>